<keyword evidence="4" id="KW-1185">Reference proteome</keyword>
<dbReference type="InterPro" id="IPR000772">
    <property type="entry name" value="Ricin_B_lectin"/>
</dbReference>
<protein>
    <recommendedName>
        <fullName evidence="2">Ricin B lectin domain-containing protein</fullName>
    </recommendedName>
</protein>
<dbReference type="InterPro" id="IPR039448">
    <property type="entry name" value="Beta_helix"/>
</dbReference>
<reference evidence="3 4" key="1">
    <citation type="submission" date="2020-08" db="EMBL/GenBank/DDBJ databases">
        <title>Sequencing the genomes of 1000 actinobacteria strains.</title>
        <authorList>
            <person name="Klenk H.-P."/>
        </authorList>
    </citation>
    <scope>NUCLEOTIDE SEQUENCE [LARGE SCALE GENOMIC DNA]</scope>
    <source>
        <strain evidence="3 4">DSM 45362</strain>
    </source>
</reference>
<feature type="domain" description="Ricin B lectin" evidence="2">
    <location>
        <begin position="768"/>
        <end position="897"/>
    </location>
</feature>
<proteinExistence type="predicted"/>
<dbReference type="Proteomes" id="UP000587527">
    <property type="component" value="Unassembled WGS sequence"/>
</dbReference>
<dbReference type="Gene3D" id="2.160.20.10">
    <property type="entry name" value="Single-stranded right-handed beta-helix, Pectin lyase-like"/>
    <property type="match status" value="2"/>
</dbReference>
<dbReference type="InterPro" id="IPR053868">
    <property type="entry name" value="Pel9A-like_beta_helix"/>
</dbReference>
<dbReference type="SUPFAM" id="SSF50370">
    <property type="entry name" value="Ricin B-like lectins"/>
    <property type="match status" value="1"/>
</dbReference>
<dbReference type="PANTHER" id="PTHR36453:SF1">
    <property type="entry name" value="RIGHT HANDED BETA HELIX DOMAIN-CONTAINING PROTEIN"/>
    <property type="match status" value="1"/>
</dbReference>
<evidence type="ECO:0000313" key="3">
    <source>
        <dbReference type="EMBL" id="MBB5866786.1"/>
    </source>
</evidence>
<dbReference type="PANTHER" id="PTHR36453">
    <property type="entry name" value="SECRETED PROTEIN-RELATED"/>
    <property type="match status" value="1"/>
</dbReference>
<dbReference type="SMART" id="SM00710">
    <property type="entry name" value="PbH1"/>
    <property type="match status" value="8"/>
</dbReference>
<dbReference type="Pfam" id="PF13229">
    <property type="entry name" value="Beta_helix"/>
    <property type="match status" value="1"/>
</dbReference>
<dbReference type="Pfam" id="PF00652">
    <property type="entry name" value="Ricin_B_lectin"/>
    <property type="match status" value="1"/>
</dbReference>
<comment type="caution">
    <text evidence="3">The sequence shown here is derived from an EMBL/GenBank/DDBJ whole genome shotgun (WGS) entry which is preliminary data.</text>
</comment>
<dbReference type="InterPro" id="IPR012334">
    <property type="entry name" value="Pectin_lyas_fold"/>
</dbReference>
<dbReference type="InterPro" id="IPR048482">
    <property type="entry name" value="GH141_ins"/>
</dbReference>
<feature type="chain" id="PRO_5032924731" description="Ricin B lectin domain-containing protein" evidence="1">
    <location>
        <begin position="36"/>
        <end position="898"/>
    </location>
</feature>
<evidence type="ECO:0000256" key="1">
    <source>
        <dbReference type="SAM" id="SignalP"/>
    </source>
</evidence>
<dbReference type="Gene3D" id="2.80.10.50">
    <property type="match status" value="1"/>
</dbReference>
<dbReference type="InterPro" id="IPR006626">
    <property type="entry name" value="PbH1"/>
</dbReference>
<dbReference type="RefSeq" id="WP_184830832.1">
    <property type="nucleotide sequence ID" value="NZ_JACHMN010000001.1"/>
</dbReference>
<dbReference type="EMBL" id="JACHMN010000001">
    <property type="protein sequence ID" value="MBB5866786.1"/>
    <property type="molecule type" value="Genomic_DNA"/>
</dbReference>
<dbReference type="AlphaFoldDB" id="A0A841BHY6"/>
<dbReference type="Pfam" id="PF21231">
    <property type="entry name" value="GH141_M"/>
    <property type="match status" value="1"/>
</dbReference>
<dbReference type="PROSITE" id="PS50231">
    <property type="entry name" value="RICIN_B_LECTIN"/>
    <property type="match status" value="1"/>
</dbReference>
<keyword evidence="1" id="KW-0732">Signal</keyword>
<dbReference type="CDD" id="cd23418">
    <property type="entry name" value="beta-trefoil_Ricin_XLN-like"/>
    <property type="match status" value="1"/>
</dbReference>
<dbReference type="InterPro" id="IPR035992">
    <property type="entry name" value="Ricin_B-like_lectins"/>
</dbReference>
<organism evidence="3 4">
    <name type="scientific">Allocatelliglobosispora scoriae</name>
    <dbReference type="NCBI Taxonomy" id="643052"/>
    <lineage>
        <taxon>Bacteria</taxon>
        <taxon>Bacillati</taxon>
        <taxon>Actinomycetota</taxon>
        <taxon>Actinomycetes</taxon>
        <taxon>Micromonosporales</taxon>
        <taxon>Micromonosporaceae</taxon>
        <taxon>Allocatelliglobosispora</taxon>
    </lineage>
</organism>
<name>A0A841BHY6_9ACTN</name>
<dbReference type="InterPro" id="IPR011050">
    <property type="entry name" value="Pectin_lyase_fold/virulence"/>
</dbReference>
<gene>
    <name evidence="3" type="ORF">F4553_000165</name>
</gene>
<dbReference type="SMART" id="SM00458">
    <property type="entry name" value="RICIN"/>
    <property type="match status" value="1"/>
</dbReference>
<dbReference type="Pfam" id="PF22842">
    <property type="entry name" value="Pel9A-like_beta_helix"/>
    <property type="match status" value="1"/>
</dbReference>
<sequence length="898" mass="95688">MKSAFPISGRSLVALAMLGSAALAGMVAYQAPARAAVQATYYVAPDGNDSNPGTITSPLRTLQRARDVVRTVNANMTGDVYVYLRGGTYPVSSTIEFGAGDSGTNGYRVVYAAYPNETPVLDAGVRVTGWTQHSGNIWKAPLDRANKLRALYVNDKRAFMASKTINSAGCYGTYNVTAGQASWAWESGSQCDGARYSSSDFPAIAGNQDDIEIETGTTWTTAIVGIRQVTTDGSSRVALFQQPGAAIAQGAFNGNAQVGGTHKVMNAYEFLDTPGEFFFDKTSRTLYYYKGSSENMTTATVVAPNNVTTALRIAGTSTGSHARNITLSGLTVQHSDWNLFAVAGSAFKQAQQGNLGAIAYAKGNFHVYYYRNVDVTPGIIDIRNADAIILQRNRIQHAGADGVSLVNDVQNIQVVGNYTNDTAGTAISIGHPQHVYIGDYTSSNREKYSVQVEGLPKNIEIKNNYLYDSAVLFNGHSPISAYFVDTLTVQRNRIEKAPWSGITMGWGWWNFDGSSGSIAPNRPTTTARNNTISYNHFIDTVQRLSDTAPIYTLGSQPGTTITNNYLQGVPSGHKYGLHPDEGSAYLTFRDNVLSVDKNVTWLINSDDFGRKHDLSITQTYGPINKVSNKNLPNSTVQDILVSSDYVWPAAAYGIAVDSGLEDAYRDIIPQSTLSGPDYVLPASTFVSSTGSSIPVRSTGDATQSLWLAPSGTTVFAAGPTMTRAAGTAASIAVPTTQGDYRLYILTAQGVRSAESKALVRQQSGGGGGQQNVQVVGGQSGRCIDVPGSATTNGSQAQLWDCHGGTNQRWTYTTGKQLTVYGNKCLDASGGGTANGTAVVIWDCHGQANQQWNLNTNGTISNVQSGLCVDANSAATANGTKIVLWSCNGGANQQWSLRS</sequence>
<accession>A0A841BHY6</accession>
<evidence type="ECO:0000259" key="2">
    <source>
        <dbReference type="SMART" id="SM00458"/>
    </source>
</evidence>
<evidence type="ECO:0000313" key="4">
    <source>
        <dbReference type="Proteomes" id="UP000587527"/>
    </source>
</evidence>
<dbReference type="SUPFAM" id="SSF51126">
    <property type="entry name" value="Pectin lyase-like"/>
    <property type="match status" value="1"/>
</dbReference>
<feature type="signal peptide" evidence="1">
    <location>
        <begin position="1"/>
        <end position="35"/>
    </location>
</feature>